<comment type="subunit">
    <text evidence="7">Homodimer.</text>
</comment>
<sequence length="398" mass="43548">MISLSLKTKSFLLNPSRFLLFRSSAYSTANHIRILGIESSCDDTAAAIVSSQGIILSEAARNQSEIHSSYGGIVPSLAAEHHTISMPYVIREALDNANLEIPDLDAIAVTRGPGMPGSLAVCLNAAKTLAAVYRKPLVGVHHMEAHALMARMGNEENLKFPFLCLLVSGGHTLLLVAKNVNEYTTLGTTVDDSIGEAYDKISRLLQIPQKIQNSTNTLLDNNDYANMSYGQALEYCARSGDEKRFSLPTPMNKSDTASSLNFSFSGLKSAISRMVDSKEFLLENGTNQADMAASFQYTIAKHLSKKIKLGLQKAKSLGFDPKSFVISGGVASNLYIRNALTKFSTKNNMEIHFPPARLCTDNGVMIAWAGIERFRLGLIDPYSITFRQRWPLDDLGKE</sequence>
<dbReference type="PRINTS" id="PR00789">
    <property type="entry name" value="OSIALOPTASE"/>
</dbReference>
<name>A0A2T9YMZ2_9FUNG</name>
<dbReference type="GO" id="GO:0046872">
    <property type="term" value="F:metal ion binding"/>
    <property type="evidence" value="ECO:0007669"/>
    <property type="project" value="UniProtKB-KW"/>
</dbReference>
<comment type="catalytic activity">
    <reaction evidence="6 7">
        <text>L-threonylcarbamoyladenylate + adenosine(37) in tRNA = N(6)-L-threonylcarbamoyladenosine(37) in tRNA + AMP + H(+)</text>
        <dbReference type="Rhea" id="RHEA:37059"/>
        <dbReference type="Rhea" id="RHEA-COMP:10162"/>
        <dbReference type="Rhea" id="RHEA-COMP:10163"/>
        <dbReference type="ChEBI" id="CHEBI:15378"/>
        <dbReference type="ChEBI" id="CHEBI:73682"/>
        <dbReference type="ChEBI" id="CHEBI:74411"/>
        <dbReference type="ChEBI" id="CHEBI:74418"/>
        <dbReference type="ChEBI" id="CHEBI:456215"/>
        <dbReference type="EC" id="2.3.1.234"/>
    </reaction>
</comment>
<comment type="subcellular location">
    <subcellularLocation>
        <location evidence="7">Mitochondrion</location>
    </subcellularLocation>
</comment>
<dbReference type="OrthoDB" id="10259622at2759"/>
<reference evidence="9 10" key="1">
    <citation type="journal article" date="2018" name="MBio">
        <title>Comparative Genomics Reveals the Core Gene Toolbox for the Fungus-Insect Symbiosis.</title>
        <authorList>
            <person name="Wang Y."/>
            <person name="Stata M."/>
            <person name="Wang W."/>
            <person name="Stajich J.E."/>
            <person name="White M.M."/>
            <person name="Moncalvo J.M."/>
        </authorList>
    </citation>
    <scope>NUCLEOTIDE SEQUENCE [LARGE SCALE GENOMIC DNA]</scope>
    <source>
        <strain evidence="9 10">AUS-77-4</strain>
    </source>
</reference>
<dbReference type="PROSITE" id="PS01016">
    <property type="entry name" value="GLYCOPROTEASE"/>
    <property type="match status" value="1"/>
</dbReference>
<dbReference type="EC" id="2.3.1.234" evidence="1"/>
<dbReference type="GO" id="GO:0005739">
    <property type="term" value="C:mitochondrion"/>
    <property type="evidence" value="ECO:0007669"/>
    <property type="project" value="UniProtKB-SubCell"/>
</dbReference>
<evidence type="ECO:0000256" key="1">
    <source>
        <dbReference type="ARBA" id="ARBA00012156"/>
    </source>
</evidence>
<dbReference type="FunFam" id="3.30.420.40:FF:000012">
    <property type="entry name" value="tRNA N6-adenosine threonylcarbamoyltransferase"/>
    <property type="match status" value="1"/>
</dbReference>
<dbReference type="InterPro" id="IPR017861">
    <property type="entry name" value="KAE1/TsaD"/>
</dbReference>
<comment type="cofactor">
    <cofactor evidence="7">
        <name>a divalent metal cation</name>
        <dbReference type="ChEBI" id="CHEBI:60240"/>
    </cofactor>
    <text evidence="7">Binds 1 divalent metal cation per subunit.</text>
</comment>
<keyword evidence="4 7" id="KW-0479">Metal-binding</keyword>
<keyword evidence="7" id="KW-0496">Mitochondrion</keyword>
<evidence type="ECO:0000259" key="8">
    <source>
        <dbReference type="Pfam" id="PF00814"/>
    </source>
</evidence>
<dbReference type="NCBIfam" id="TIGR03723">
    <property type="entry name" value="T6A_TsaD_YgjD"/>
    <property type="match status" value="1"/>
</dbReference>
<evidence type="ECO:0000313" key="10">
    <source>
        <dbReference type="Proteomes" id="UP000245699"/>
    </source>
</evidence>
<gene>
    <name evidence="9" type="ORF">BB559_003193</name>
</gene>
<dbReference type="InterPro" id="IPR000905">
    <property type="entry name" value="Gcp-like_dom"/>
</dbReference>
<dbReference type="PANTHER" id="PTHR11735">
    <property type="entry name" value="TRNA N6-ADENOSINE THREONYLCARBAMOYLTRANSFERASE"/>
    <property type="match status" value="1"/>
</dbReference>
<dbReference type="InterPro" id="IPR043129">
    <property type="entry name" value="ATPase_NBD"/>
</dbReference>
<evidence type="ECO:0000313" key="9">
    <source>
        <dbReference type="EMBL" id="PVU93710.1"/>
    </source>
</evidence>
<proteinExistence type="inferred from homology"/>
<dbReference type="GO" id="GO:0061711">
    <property type="term" value="F:tRNA N(6)-L-threonylcarbamoyladenine synthase activity"/>
    <property type="evidence" value="ECO:0007669"/>
    <property type="project" value="UniProtKB-EC"/>
</dbReference>
<dbReference type="Proteomes" id="UP000245699">
    <property type="component" value="Unassembled WGS sequence"/>
</dbReference>
<comment type="caution">
    <text evidence="9">The sequence shown here is derived from an EMBL/GenBank/DDBJ whole genome shotgun (WGS) entry which is preliminary data.</text>
</comment>
<evidence type="ECO:0000256" key="2">
    <source>
        <dbReference type="ARBA" id="ARBA00022679"/>
    </source>
</evidence>
<dbReference type="Pfam" id="PF00814">
    <property type="entry name" value="TsaD"/>
    <property type="match status" value="1"/>
</dbReference>
<dbReference type="AlphaFoldDB" id="A0A2T9YMZ2"/>
<dbReference type="PANTHER" id="PTHR11735:SF6">
    <property type="entry name" value="TRNA N6-ADENOSINE THREONYLCARBAMOYLTRANSFERASE, MITOCHONDRIAL"/>
    <property type="match status" value="1"/>
</dbReference>
<dbReference type="CDD" id="cd24134">
    <property type="entry name" value="ASKHA_NBD_OSGEPL1_QRI7_euk"/>
    <property type="match status" value="1"/>
</dbReference>
<keyword evidence="3 7" id="KW-0819">tRNA processing</keyword>
<comment type="function">
    <text evidence="7">Required for the formation of a threonylcarbamoyl group on adenosine at position 37 (t(6)A37) in mitochondrial tRNAs that read codons beginning with adenine. Probably involved in the transfer of the threonylcarbamoyl moiety of threonylcarbamoyl-AMP (TC-AMP) to the N6 group of A37. Involved in mitochondrial genome maintenance.</text>
</comment>
<keyword evidence="2 7" id="KW-0808">Transferase</keyword>
<feature type="domain" description="Gcp-like" evidence="8">
    <location>
        <begin position="55"/>
        <end position="368"/>
    </location>
</feature>
<dbReference type="STRING" id="61424.A0A2T9YMZ2"/>
<dbReference type="InterPro" id="IPR017860">
    <property type="entry name" value="Peptidase_M22_CS"/>
</dbReference>
<comment type="similarity">
    <text evidence="7">Belongs to the KAE1 / TsaD family.</text>
</comment>
<evidence type="ECO:0000256" key="5">
    <source>
        <dbReference type="ARBA" id="ARBA00023315"/>
    </source>
</evidence>
<dbReference type="HAMAP" id="MF_01445">
    <property type="entry name" value="TsaD"/>
    <property type="match status" value="1"/>
</dbReference>
<accession>A0A2T9YMZ2</accession>
<dbReference type="InterPro" id="IPR022450">
    <property type="entry name" value="TsaD"/>
</dbReference>
<evidence type="ECO:0000256" key="3">
    <source>
        <dbReference type="ARBA" id="ARBA00022694"/>
    </source>
</evidence>
<keyword evidence="10" id="KW-1185">Reference proteome</keyword>
<protein>
    <recommendedName>
        <fullName evidence="1">N(6)-L-threonylcarbamoyladenine synthase</fullName>
        <ecNumber evidence="1">2.3.1.234</ecNumber>
    </recommendedName>
</protein>
<dbReference type="EMBL" id="MBFT01000306">
    <property type="protein sequence ID" value="PVU93710.1"/>
    <property type="molecule type" value="Genomic_DNA"/>
</dbReference>
<evidence type="ECO:0000256" key="6">
    <source>
        <dbReference type="ARBA" id="ARBA00048117"/>
    </source>
</evidence>
<keyword evidence="5 7" id="KW-0012">Acyltransferase</keyword>
<dbReference type="SUPFAM" id="SSF53067">
    <property type="entry name" value="Actin-like ATPase domain"/>
    <property type="match status" value="1"/>
</dbReference>
<dbReference type="NCBIfam" id="TIGR00329">
    <property type="entry name" value="gcp_kae1"/>
    <property type="match status" value="1"/>
</dbReference>
<evidence type="ECO:0000256" key="4">
    <source>
        <dbReference type="ARBA" id="ARBA00022723"/>
    </source>
</evidence>
<evidence type="ECO:0000256" key="7">
    <source>
        <dbReference type="HAMAP-Rule" id="MF_03179"/>
    </source>
</evidence>
<dbReference type="GO" id="GO:0072670">
    <property type="term" value="P:mitochondrial tRNA threonylcarbamoyladenosine modification"/>
    <property type="evidence" value="ECO:0007669"/>
    <property type="project" value="TreeGrafter"/>
</dbReference>
<organism evidence="9 10">
    <name type="scientific">Furculomyces boomerangus</name>
    <dbReference type="NCBI Taxonomy" id="61424"/>
    <lineage>
        <taxon>Eukaryota</taxon>
        <taxon>Fungi</taxon>
        <taxon>Fungi incertae sedis</taxon>
        <taxon>Zoopagomycota</taxon>
        <taxon>Kickxellomycotina</taxon>
        <taxon>Harpellomycetes</taxon>
        <taxon>Harpellales</taxon>
        <taxon>Harpellaceae</taxon>
        <taxon>Furculomyces</taxon>
    </lineage>
</organism>
<dbReference type="Gene3D" id="3.30.420.40">
    <property type="match status" value="2"/>
</dbReference>